<organism evidence="3 4">
    <name type="scientific">Methanothermobacter tenebrarum</name>
    <dbReference type="NCBI Taxonomy" id="680118"/>
    <lineage>
        <taxon>Archaea</taxon>
        <taxon>Methanobacteriati</taxon>
        <taxon>Methanobacteriota</taxon>
        <taxon>Methanomada group</taxon>
        <taxon>Methanobacteria</taxon>
        <taxon>Methanobacteriales</taxon>
        <taxon>Methanobacteriaceae</taxon>
        <taxon>Methanothermobacter</taxon>
    </lineage>
</organism>
<keyword evidence="1" id="KW-0812">Transmembrane</keyword>
<reference evidence="3 4" key="1">
    <citation type="submission" date="2018-06" db="EMBL/GenBank/DDBJ databases">
        <title>Draft genome sequence of hyperthermophilic methanogen Methanothermobacter tenebrarum sp. MCM-B 1447.</title>
        <authorList>
            <person name="Pore S.D."/>
            <person name="Dagar S."/>
            <person name="Dhakephalkar P.K."/>
        </authorList>
    </citation>
    <scope>NUCLEOTIDE SEQUENCE [LARGE SCALE GENOMIC DNA]</scope>
    <source>
        <strain evidence="3 4">MCM B 1447</strain>
    </source>
</reference>
<gene>
    <name evidence="3" type="ORF">DPC56_02710</name>
</gene>
<keyword evidence="4" id="KW-1185">Reference proteome</keyword>
<dbReference type="SUPFAM" id="SSF143555">
    <property type="entry name" value="FwdE-like"/>
    <property type="match status" value="2"/>
</dbReference>
<dbReference type="Pfam" id="PF02663">
    <property type="entry name" value="FmdE"/>
    <property type="match status" value="2"/>
</dbReference>
<comment type="caution">
    <text evidence="3">The sequence shown here is derived from an EMBL/GenBank/DDBJ whole genome shotgun (WGS) entry which is preliminary data.</text>
</comment>
<evidence type="ECO:0000313" key="3">
    <source>
        <dbReference type="EMBL" id="RAO79688.1"/>
    </source>
</evidence>
<dbReference type="Gene3D" id="3.30.1330.130">
    <property type="match status" value="2"/>
</dbReference>
<dbReference type="OrthoDB" id="31120at2157"/>
<sequence length="816" mass="88568">PKYYAHLQITLQATEAYKTGREITQKADQILNFTKTGQILVITTAGSAYYKNNTSEDVLEGILNQANGTISFGKGNLLLLRKTRLDTLDFAFITKKGNDLILAYFKNASLTPTYIGTISQNMTQTQWNNLTQKLGNDTFPIASLANAWALGLPADILREAAFHGHVCLGTISGYAMIETLLKYYPPSTGTGGAESTSYIVIGVPGGSDDDVFVYAMDATPGKRAYIGYNTTDDPNMVGFIRWNSNTQRGTLIIMTYNWTELTEQFKRETNATVEEDTVTELKFNAWAVQKLITNPESLVKILYAFDNLTEEQVNYLAGGVGSTTVQDAHGLDMEYILSQSNLVNATPENKTYTKGNLTYDQLKGIGIEAANIAKELLKQAGIQVEKDSLELLVLTSAGYARLNDQDTSPIWDGIYEMLGSRLSRKTLLPVHSALWSQLWFTFILKDGSYATNIIGKPGGFGKFSFNITEEDKILYAVQLIYDPIRGFIISNDTKGPIYDIGAGWNYTNPTVSRVFKNWNGIVTIANAWSYDPPFDMLMVYLFHNHVCPGVSPSYLIADYIYENYPRGENEKYIYVTTTDYCKDDGLLLLLGVSPGQGTYYNQRLLNTISSSIEGGQIEGILIIWNEKLNIGKAVIITYKGPSFNTGANGLRAYIDWYKGKEPTGVRSQYIVANEAQVKYITKDELNSILSGAAGSPSGNAIQYIRGLPDRQLSDLIPSVPGTPGVPGVPGVPGGSSISGGVSPGFVGSFVGAVSGATSVSAAASGPGSGQGKAYEVTRASPGTKSAGAGWYIYGVIGGIILVGLAIFGFLKGGFKV</sequence>
<dbReference type="Proteomes" id="UP000249782">
    <property type="component" value="Unassembled WGS sequence"/>
</dbReference>
<dbReference type="InterPro" id="IPR003814">
    <property type="entry name" value="FmdEsu_dom"/>
</dbReference>
<evidence type="ECO:0000256" key="1">
    <source>
        <dbReference type="SAM" id="Phobius"/>
    </source>
</evidence>
<feature type="domain" description="Formylmethanofuran dehydrogenase subunit E" evidence="2">
    <location>
        <begin position="542"/>
        <end position="603"/>
    </location>
</feature>
<evidence type="ECO:0000313" key="4">
    <source>
        <dbReference type="Proteomes" id="UP000249782"/>
    </source>
</evidence>
<feature type="transmembrane region" description="Helical" evidence="1">
    <location>
        <begin position="790"/>
        <end position="810"/>
    </location>
</feature>
<dbReference type="AlphaFoldDB" id="A0A328PAC3"/>
<keyword evidence="1" id="KW-1133">Transmembrane helix</keyword>
<feature type="domain" description="Formylmethanofuran dehydrogenase subunit E" evidence="2">
    <location>
        <begin position="162"/>
        <end position="297"/>
    </location>
</feature>
<proteinExistence type="predicted"/>
<accession>A0A328PAC3</accession>
<feature type="non-terminal residue" evidence="3">
    <location>
        <position position="1"/>
    </location>
</feature>
<keyword evidence="1" id="KW-0472">Membrane</keyword>
<protein>
    <recommendedName>
        <fullName evidence="2">Formylmethanofuran dehydrogenase subunit E domain-containing protein</fullName>
    </recommendedName>
</protein>
<evidence type="ECO:0000259" key="2">
    <source>
        <dbReference type="Pfam" id="PF02663"/>
    </source>
</evidence>
<name>A0A328PAC3_9EURY</name>
<dbReference type="RefSeq" id="WP_112093519.1">
    <property type="nucleotide sequence ID" value="NZ_QLOE01000002.1"/>
</dbReference>
<dbReference type="EMBL" id="QLOE01000002">
    <property type="protein sequence ID" value="RAO79688.1"/>
    <property type="molecule type" value="Genomic_DNA"/>
</dbReference>